<dbReference type="Proteomes" id="UP000001555">
    <property type="component" value="Unassembled WGS sequence"/>
</dbReference>
<dbReference type="VEuPathDB" id="VectorBase:ISCP_031197"/>
<dbReference type="STRING" id="6945.B7QCD6"/>
<protein>
    <submittedName>
        <fullName evidence="1 2">Uncharacterized protein</fullName>
    </submittedName>
</protein>
<dbReference type="FunFam" id="3.30.40.10:FF:000751">
    <property type="entry name" value="Tnf receptor associated factor, putative"/>
    <property type="match status" value="1"/>
</dbReference>
<dbReference type="EMBL" id="DS906752">
    <property type="protein sequence ID" value="EEC16508.1"/>
    <property type="molecule type" value="Genomic_DNA"/>
</dbReference>
<dbReference type="VEuPathDB" id="VectorBase:ISCI024739"/>
<dbReference type="InParanoid" id="B7QCD6"/>
<reference evidence="2" key="2">
    <citation type="submission" date="2020-05" db="UniProtKB">
        <authorList>
            <consortium name="EnsemblMetazoa"/>
        </authorList>
    </citation>
    <scope>IDENTIFICATION</scope>
    <source>
        <strain evidence="2">wikel</strain>
    </source>
</reference>
<proteinExistence type="predicted"/>
<dbReference type="HOGENOM" id="CLU_1943411_0_0_1"/>
<dbReference type="PANTHER" id="PTHR10131:SF138">
    <property type="entry name" value="RE66324P"/>
    <property type="match status" value="1"/>
</dbReference>
<accession>B7QCD6</accession>
<dbReference type="OrthoDB" id="6511748at2759"/>
<dbReference type="AlphaFoldDB" id="B7QCD6"/>
<dbReference type="EnsemblMetazoa" id="ISCW024739-RA">
    <property type="protein sequence ID" value="ISCW024739-PA"/>
    <property type="gene ID" value="ISCW024739"/>
</dbReference>
<dbReference type="Gene3D" id="3.30.40.10">
    <property type="entry name" value="Zinc/RING finger domain, C3HC4 (zinc finger)"/>
    <property type="match status" value="2"/>
</dbReference>
<evidence type="ECO:0000313" key="2">
    <source>
        <dbReference type="EnsemblMetazoa" id="ISCW024739-PA"/>
    </source>
</evidence>
<organism>
    <name type="scientific">Ixodes scapularis</name>
    <name type="common">Black-legged tick</name>
    <name type="synonym">Deer tick</name>
    <dbReference type="NCBI Taxonomy" id="6945"/>
    <lineage>
        <taxon>Eukaryota</taxon>
        <taxon>Metazoa</taxon>
        <taxon>Ecdysozoa</taxon>
        <taxon>Arthropoda</taxon>
        <taxon>Chelicerata</taxon>
        <taxon>Arachnida</taxon>
        <taxon>Acari</taxon>
        <taxon>Parasitiformes</taxon>
        <taxon>Ixodida</taxon>
        <taxon>Ixodoidea</taxon>
        <taxon>Ixodidae</taxon>
        <taxon>Ixodinae</taxon>
        <taxon>Ixodes</taxon>
    </lineage>
</organism>
<dbReference type="PaxDb" id="6945-B7QCD6"/>
<keyword evidence="3" id="KW-1185">Reference proteome</keyword>
<gene>
    <name evidence="1" type="ORF">IscW_ISCW024739</name>
</gene>
<dbReference type="PANTHER" id="PTHR10131">
    <property type="entry name" value="TNF RECEPTOR ASSOCIATED FACTOR"/>
    <property type="match status" value="1"/>
</dbReference>
<evidence type="ECO:0000313" key="1">
    <source>
        <dbReference type="EMBL" id="EEC16508.1"/>
    </source>
</evidence>
<dbReference type="VEuPathDB" id="VectorBase:ISCW024739"/>
<dbReference type="InterPro" id="IPR013083">
    <property type="entry name" value="Znf_RING/FYVE/PHD"/>
</dbReference>
<dbReference type="EMBL" id="ABJB010019334">
    <property type="status" value="NOT_ANNOTATED_CDS"/>
    <property type="molecule type" value="Genomic_DNA"/>
</dbReference>
<evidence type="ECO:0000313" key="3">
    <source>
        <dbReference type="Proteomes" id="UP000001555"/>
    </source>
</evidence>
<name>B7QCD6_IXOSC</name>
<sequence length="130" mass="14291">LCGLMSQTSMVAACMHAFCLDCNQLLLVEASPKCPLDAREINPDESKQIVLGDAERDKLLVRCMNAPHGCDFRGPLFDLENHFVKNCNFHMVSCKTCGGPVLRNEVLEHLNACVLQDRSVACAEPQSSVL</sequence>
<dbReference type="SUPFAM" id="SSF57850">
    <property type="entry name" value="RING/U-box"/>
    <property type="match status" value="1"/>
</dbReference>
<feature type="non-terminal residue" evidence="1">
    <location>
        <position position="1"/>
    </location>
</feature>
<reference evidence="1 3" key="1">
    <citation type="submission" date="2008-03" db="EMBL/GenBank/DDBJ databases">
        <title>Annotation of Ixodes scapularis.</title>
        <authorList>
            <consortium name="Ixodes scapularis Genome Project Consortium"/>
            <person name="Caler E."/>
            <person name="Hannick L.I."/>
            <person name="Bidwell S."/>
            <person name="Joardar V."/>
            <person name="Thiagarajan M."/>
            <person name="Amedeo P."/>
            <person name="Galinsky K.J."/>
            <person name="Schobel S."/>
            <person name="Inman J."/>
            <person name="Hostetler J."/>
            <person name="Miller J."/>
            <person name="Hammond M."/>
            <person name="Megy K."/>
            <person name="Lawson D."/>
            <person name="Kodira C."/>
            <person name="Sutton G."/>
            <person name="Meyer J."/>
            <person name="Hill C.A."/>
            <person name="Birren B."/>
            <person name="Nene V."/>
            <person name="Collins F."/>
            <person name="Alarcon-Chaidez F."/>
            <person name="Wikel S."/>
            <person name="Strausberg R."/>
        </authorList>
    </citation>
    <scope>NUCLEOTIDE SEQUENCE [LARGE SCALE GENOMIC DNA]</scope>
    <source>
        <strain evidence="3">Wikel</strain>
        <strain evidence="1">Wikel colony</strain>
    </source>
</reference>
<feature type="non-terminal residue" evidence="1">
    <location>
        <position position="130"/>
    </location>
</feature>
<dbReference type="SUPFAM" id="SSF49599">
    <property type="entry name" value="TRAF domain-like"/>
    <property type="match status" value="1"/>
</dbReference>